<dbReference type="EMBL" id="JBHUIK010000001">
    <property type="protein sequence ID" value="MFD2212233.1"/>
    <property type="molecule type" value="Genomic_DNA"/>
</dbReference>
<gene>
    <name evidence="2" type="ORF">ACFSKK_00745</name>
</gene>
<proteinExistence type="predicted"/>
<dbReference type="InterPro" id="IPR002575">
    <property type="entry name" value="Aminoglycoside_PTrfase"/>
</dbReference>
<evidence type="ECO:0000259" key="1">
    <source>
        <dbReference type="Pfam" id="PF01636"/>
    </source>
</evidence>
<keyword evidence="3" id="KW-1185">Reference proteome</keyword>
<evidence type="ECO:0000313" key="3">
    <source>
        <dbReference type="Proteomes" id="UP001597318"/>
    </source>
</evidence>
<accession>A0ABW5BQ26</accession>
<dbReference type="SUPFAM" id="SSF56112">
    <property type="entry name" value="Protein kinase-like (PK-like)"/>
    <property type="match status" value="1"/>
</dbReference>
<organism evidence="2 3">
    <name type="scientific">Metabacillus endolithicus</name>
    <dbReference type="NCBI Taxonomy" id="1535204"/>
    <lineage>
        <taxon>Bacteria</taxon>
        <taxon>Bacillati</taxon>
        <taxon>Bacillota</taxon>
        <taxon>Bacilli</taxon>
        <taxon>Bacillales</taxon>
        <taxon>Bacillaceae</taxon>
        <taxon>Metabacillus</taxon>
    </lineage>
</organism>
<comment type="caution">
    <text evidence="2">The sequence shown here is derived from an EMBL/GenBank/DDBJ whole genome shotgun (WGS) entry which is preliminary data.</text>
</comment>
<evidence type="ECO:0000313" key="2">
    <source>
        <dbReference type="EMBL" id="MFD2212233.1"/>
    </source>
</evidence>
<dbReference type="Proteomes" id="UP001597318">
    <property type="component" value="Unassembled WGS sequence"/>
</dbReference>
<name>A0ABW5BQ26_9BACI</name>
<dbReference type="Pfam" id="PF01636">
    <property type="entry name" value="APH"/>
    <property type="match status" value="1"/>
</dbReference>
<feature type="domain" description="Aminoglycoside phosphotransferase" evidence="1">
    <location>
        <begin position="89"/>
        <end position="176"/>
    </location>
</feature>
<protein>
    <submittedName>
        <fullName evidence="2">Phosphotransferase</fullName>
    </submittedName>
</protein>
<sequence>MSQNENENENEKILAGGNVSSVYRSGNTVRREMKPESTRIHKLLKHLENKGFNYSPKFLGIDGKGRETLSFIEGEAGNYPLKRYMWSDDVLSDIARMLRLYHDSVADFPIEESWQPIDNTPEPLEVMCHNDFAIYNIVFNHKKPVGIIDFDVAAPGPRLWDIAYTLYTCIPLSRVYQAEAGELVHYQTSQHADRIKQRVTLFFESYGEAIEEGYLDMVLLRLEGLCNYMKRKASEGDTVFQKMIDEGHLDHYEKDIEFIRQYGAEWV</sequence>
<reference evidence="3" key="1">
    <citation type="journal article" date="2019" name="Int. J. Syst. Evol. Microbiol.">
        <title>The Global Catalogue of Microorganisms (GCM) 10K type strain sequencing project: providing services to taxonomists for standard genome sequencing and annotation.</title>
        <authorList>
            <consortium name="The Broad Institute Genomics Platform"/>
            <consortium name="The Broad Institute Genome Sequencing Center for Infectious Disease"/>
            <person name="Wu L."/>
            <person name="Ma J."/>
        </authorList>
    </citation>
    <scope>NUCLEOTIDE SEQUENCE [LARGE SCALE GENOMIC DNA]</scope>
    <source>
        <strain evidence="3">CGMCC 1.15474</strain>
    </source>
</reference>
<dbReference type="Gene3D" id="3.90.1200.10">
    <property type="match status" value="1"/>
</dbReference>
<dbReference type="RefSeq" id="WP_247342794.1">
    <property type="nucleotide sequence ID" value="NZ_CP095550.1"/>
</dbReference>
<dbReference type="InterPro" id="IPR011009">
    <property type="entry name" value="Kinase-like_dom_sf"/>
</dbReference>